<accession>A0A653E529</accession>
<name>A0A653E529_9PSED</name>
<gene>
    <name evidence="1" type="ORF">PMYSY11_2802</name>
</gene>
<dbReference type="AlphaFoldDB" id="A0A653E529"/>
<sequence>MRQVYPARRRANSTASETYVQQRGFNQAIGSTRRCYFSRGTIFPSGPMNCPANSHSLGKNLCANIVCDIKAPQQLAESITLEPFPRERGQIELSG</sequence>
<reference evidence="1" key="1">
    <citation type="submission" date="2019-02" db="EMBL/GenBank/DDBJ databases">
        <authorList>
            <consortium name="Genoscope - CEA"/>
            <person name="William W."/>
        </authorList>
    </citation>
    <scope>NUCLEOTIDE SEQUENCE [LARGE SCALE GENOMIC DNA]</scope>
    <source>
        <strain evidence="1">YSy11</strain>
    </source>
</reference>
<organism evidence="1">
    <name type="scientific">Pseudomonas marincola</name>
    <dbReference type="NCBI Taxonomy" id="437900"/>
    <lineage>
        <taxon>Bacteria</taxon>
        <taxon>Pseudomonadati</taxon>
        <taxon>Pseudomonadota</taxon>
        <taxon>Gammaproteobacteria</taxon>
        <taxon>Pseudomonadales</taxon>
        <taxon>Pseudomonadaceae</taxon>
        <taxon>Pseudomonas</taxon>
    </lineage>
</organism>
<evidence type="ECO:0000313" key="1">
    <source>
        <dbReference type="EMBL" id="VEV97847.1"/>
    </source>
</evidence>
<protein>
    <submittedName>
        <fullName evidence="1">Uncharacterized protein</fullName>
    </submittedName>
</protein>
<dbReference type="EMBL" id="LR215729">
    <property type="protein sequence ID" value="VEV97847.1"/>
    <property type="molecule type" value="Genomic_DNA"/>
</dbReference>
<proteinExistence type="predicted"/>